<dbReference type="PANTHER" id="PTHR42535:SF2">
    <property type="entry name" value="CHROMOSOME UNDETERMINED SCAFFOLD_146, WHOLE GENOME SHOTGUN SEQUENCE"/>
    <property type="match status" value="1"/>
</dbReference>
<dbReference type="SUPFAM" id="SSF49899">
    <property type="entry name" value="Concanavalin A-like lectins/glucanases"/>
    <property type="match status" value="1"/>
</dbReference>
<dbReference type="Gene3D" id="2.60.120.200">
    <property type="match status" value="1"/>
</dbReference>
<reference evidence="2" key="1">
    <citation type="journal article" date="2013" name="Environ. Microbiol.">
        <title>Seasonally variable intestinal metagenomes of the red palm weevil (Rhynchophorus ferrugineus).</title>
        <authorList>
            <person name="Jia S."/>
            <person name="Zhang X."/>
            <person name="Zhang G."/>
            <person name="Yin A."/>
            <person name="Zhang S."/>
            <person name="Li F."/>
            <person name="Wang L."/>
            <person name="Zhao D."/>
            <person name="Yun Q."/>
            <person name="Tala"/>
            <person name="Wang J."/>
            <person name="Sun G."/>
            <person name="Baabdullah M."/>
            <person name="Yu X."/>
            <person name="Hu S."/>
            <person name="Al-Mssallem I.S."/>
            <person name="Yu J."/>
        </authorList>
    </citation>
    <scope>NUCLEOTIDE SEQUENCE</scope>
</reference>
<feature type="non-terminal residue" evidence="2">
    <location>
        <position position="1"/>
    </location>
</feature>
<proteinExistence type="predicted"/>
<evidence type="ECO:0000313" key="2">
    <source>
        <dbReference type="EMBL" id="AIA85344.1"/>
    </source>
</evidence>
<organism evidence="2">
    <name type="scientific">uncultured Kribbella sp</name>
    <dbReference type="NCBI Taxonomy" id="304889"/>
    <lineage>
        <taxon>Bacteria</taxon>
        <taxon>Bacillati</taxon>
        <taxon>Actinomycetota</taxon>
        <taxon>Actinomycetes</taxon>
        <taxon>Propionibacteriales</taxon>
        <taxon>Kribbellaceae</taxon>
        <taxon>Kribbella</taxon>
        <taxon>environmental samples</taxon>
    </lineage>
</organism>
<accession>A0A060BQZ6</accession>
<sequence length="153" mass="16737">EDVVPEVESDQALPLNTWSHVTMTYDGAQLRLYVDGELQDSVAADGPLSSSGPLTIGCADYFEYEDRFKGLIDEVRIYDRALSAGEIEADGDAGIEFAGGRVQKWNDPTYIPDYRYALSGSFGSQGEAEGEFSEPADVLLTPEGSSGSRRWQR</sequence>
<dbReference type="Pfam" id="PF13385">
    <property type="entry name" value="Laminin_G_3"/>
    <property type="match status" value="1"/>
</dbReference>
<name>A0A060BQZ6_9ACTN</name>
<feature type="region of interest" description="Disordered" evidence="1">
    <location>
        <begin position="122"/>
        <end position="153"/>
    </location>
</feature>
<dbReference type="InterPro" id="IPR013320">
    <property type="entry name" value="ConA-like_dom_sf"/>
</dbReference>
<evidence type="ECO:0000256" key="1">
    <source>
        <dbReference type="SAM" id="MobiDB-lite"/>
    </source>
</evidence>
<dbReference type="AlphaFoldDB" id="A0A060BQZ6"/>
<feature type="non-terminal residue" evidence="2">
    <location>
        <position position="153"/>
    </location>
</feature>
<protein>
    <submittedName>
        <fullName evidence="2">CAZy families GH33 protein</fullName>
    </submittedName>
</protein>
<dbReference type="PANTHER" id="PTHR42535">
    <property type="entry name" value="OOKINETE PROTEIN, PUTATIVE-RELATED"/>
    <property type="match status" value="1"/>
</dbReference>
<dbReference type="EMBL" id="KF118085">
    <property type="protein sequence ID" value="AIA85344.1"/>
    <property type="molecule type" value="Genomic_DNA"/>
</dbReference>
<feature type="compositionally biased region" description="Polar residues" evidence="1">
    <location>
        <begin position="143"/>
        <end position="153"/>
    </location>
</feature>